<dbReference type="InterPro" id="IPR025567">
    <property type="entry name" value="DUF4332"/>
</dbReference>
<dbReference type="Pfam" id="PF14229">
    <property type="entry name" value="DUF4332"/>
    <property type="match status" value="1"/>
</dbReference>
<evidence type="ECO:0000313" key="3">
    <source>
        <dbReference type="Proteomes" id="UP000307602"/>
    </source>
</evidence>
<evidence type="ECO:0000313" key="2">
    <source>
        <dbReference type="EMBL" id="TGV01230.1"/>
    </source>
</evidence>
<sequence length="224" mass="25787">MGYYIDLEKITIDDYRIRLETAYLPPSRMVLKDRLKERFGYFESIGIKNVKELIQILKKKEKFSELQKAECLSGDYLILLLRELNSTLPKPVKIKDFSGISSETISKLENAGIKNTVKLFDRVINSESRRKLAAETGISEKEVFELTKLTDLSRIRWVGATFAKMLSDLEVDTVDKVTKADPIDLHTRVNQLNKEKRIYKGQIGLNDMKIVVNIAKDVPLDIKY</sequence>
<reference evidence="2 3" key="1">
    <citation type="submission" date="2019-04" db="EMBL/GenBank/DDBJ databases">
        <authorList>
            <person name="Liu A."/>
        </authorList>
    </citation>
    <scope>NUCLEOTIDE SEQUENCE [LARGE SCALE GENOMIC DNA]</scope>
    <source>
        <strain evidence="2 3">RZ03</strain>
    </source>
</reference>
<keyword evidence="3" id="KW-1185">Reference proteome</keyword>
<evidence type="ECO:0000259" key="1">
    <source>
        <dbReference type="Pfam" id="PF14229"/>
    </source>
</evidence>
<dbReference type="AlphaFoldDB" id="A0A4S1DT70"/>
<dbReference type="Proteomes" id="UP000307602">
    <property type="component" value="Unassembled WGS sequence"/>
</dbReference>
<protein>
    <submittedName>
        <fullName evidence="2">DUF4332 domain-containing protein</fullName>
    </submittedName>
</protein>
<gene>
    <name evidence="2" type="ORF">EM932_16460</name>
</gene>
<dbReference type="OrthoDB" id="8478928at2"/>
<comment type="caution">
    <text evidence="2">The sequence shown here is derived from an EMBL/GenBank/DDBJ whole genome shotgun (WGS) entry which is preliminary data.</text>
</comment>
<dbReference type="RefSeq" id="WP_135878301.1">
    <property type="nucleotide sequence ID" value="NZ_SRSO01000026.1"/>
</dbReference>
<dbReference type="EMBL" id="SRSO01000026">
    <property type="protein sequence ID" value="TGV01230.1"/>
    <property type="molecule type" value="Genomic_DNA"/>
</dbReference>
<accession>A0A4S1DT70</accession>
<name>A0A4S1DT70_9FLAO</name>
<proteinExistence type="predicted"/>
<feature type="domain" description="DUF4332" evidence="1">
    <location>
        <begin position="99"/>
        <end position="203"/>
    </location>
</feature>
<organism evidence="2 3">
    <name type="scientific">Flavivirga rizhaonensis</name>
    <dbReference type="NCBI Taxonomy" id="2559571"/>
    <lineage>
        <taxon>Bacteria</taxon>
        <taxon>Pseudomonadati</taxon>
        <taxon>Bacteroidota</taxon>
        <taxon>Flavobacteriia</taxon>
        <taxon>Flavobacteriales</taxon>
        <taxon>Flavobacteriaceae</taxon>
        <taxon>Flavivirga</taxon>
    </lineage>
</organism>